<evidence type="ECO:0000313" key="3">
    <source>
        <dbReference type="Proteomes" id="UP001501752"/>
    </source>
</evidence>
<reference evidence="3" key="1">
    <citation type="journal article" date="2019" name="Int. J. Syst. Evol. Microbiol.">
        <title>The Global Catalogue of Microorganisms (GCM) 10K type strain sequencing project: providing services to taxonomists for standard genome sequencing and annotation.</title>
        <authorList>
            <consortium name="The Broad Institute Genomics Platform"/>
            <consortium name="The Broad Institute Genome Sequencing Center for Infectious Disease"/>
            <person name="Wu L."/>
            <person name="Ma J."/>
        </authorList>
    </citation>
    <scope>NUCLEOTIDE SEQUENCE [LARGE SCALE GENOMIC DNA]</scope>
    <source>
        <strain evidence="3">JCM 13006</strain>
    </source>
</reference>
<sequence length="444" mass="48335">MMKAKFEGATGTGAPTWGQQLFWSHLRAADPPDQWNLSAQWPLAEPVAVADVVELLGDLVGSQPALRTSFAIDGDQLQAQNIIGSGHVDVLLTDVNGTADPEPTAEAVRVALKALPFDLESGPLARFGVVTDGPIALTVVIACSHLVLDWWAFHHLLRDEFYTRVAAWPAGRAGPVDLASIERAELESTRRYRIKSRTAIERWRTISSAYPSSSDIWRPDATGPELSVVSVVLRSSALAFAEHTVARSIGLFAGGSLLLSAAAEFVCEAERRDRTAFRVAVCNRFSAKDRQYAGILNQYSLVGVESGRSGFVETARQTDQALLAAVHSGGLYDPAELEALESERLRDGHATTYSYDFNDTRIGVARRRAPCVLDRVGPADLTWEEPRRRPAAVLFTLSVWDEEDATCVGAAVDTTWASPQRVARWLADTELRILNAARACEPAS</sequence>
<dbReference type="Pfam" id="PF00668">
    <property type="entry name" value="Condensation"/>
    <property type="match status" value="1"/>
</dbReference>
<dbReference type="InterPro" id="IPR023213">
    <property type="entry name" value="CAT-like_dom_sf"/>
</dbReference>
<dbReference type="EMBL" id="BAABIS010000001">
    <property type="protein sequence ID" value="GAA4838591.1"/>
    <property type="molecule type" value="Genomic_DNA"/>
</dbReference>
<proteinExistence type="predicted"/>
<dbReference type="Gene3D" id="3.30.559.10">
    <property type="entry name" value="Chloramphenicol acetyltransferase-like domain"/>
    <property type="match status" value="1"/>
</dbReference>
<keyword evidence="3" id="KW-1185">Reference proteome</keyword>
<dbReference type="RefSeq" id="WP_345695729.1">
    <property type="nucleotide sequence ID" value="NZ_BAABIS010000001.1"/>
</dbReference>
<accession>A0ABP9DIL2</accession>
<gene>
    <name evidence="2" type="ORF">GCM10023235_12310</name>
</gene>
<protein>
    <recommendedName>
        <fullName evidence="1">Condensation domain-containing protein</fullName>
    </recommendedName>
</protein>
<name>A0ABP9DIL2_9ACTN</name>
<feature type="domain" description="Condensation" evidence="1">
    <location>
        <begin position="19"/>
        <end position="159"/>
    </location>
</feature>
<evidence type="ECO:0000259" key="1">
    <source>
        <dbReference type="Pfam" id="PF00668"/>
    </source>
</evidence>
<dbReference type="InterPro" id="IPR001242">
    <property type="entry name" value="Condensation_dom"/>
</dbReference>
<dbReference type="Proteomes" id="UP001501752">
    <property type="component" value="Unassembled WGS sequence"/>
</dbReference>
<comment type="caution">
    <text evidence="2">The sequence shown here is derived from an EMBL/GenBank/DDBJ whole genome shotgun (WGS) entry which is preliminary data.</text>
</comment>
<organism evidence="2 3">
    <name type="scientific">Kitasatospora terrestris</name>
    <dbReference type="NCBI Taxonomy" id="258051"/>
    <lineage>
        <taxon>Bacteria</taxon>
        <taxon>Bacillati</taxon>
        <taxon>Actinomycetota</taxon>
        <taxon>Actinomycetes</taxon>
        <taxon>Kitasatosporales</taxon>
        <taxon>Streptomycetaceae</taxon>
        <taxon>Kitasatospora</taxon>
    </lineage>
</organism>
<evidence type="ECO:0000313" key="2">
    <source>
        <dbReference type="EMBL" id="GAA4838591.1"/>
    </source>
</evidence>
<dbReference type="SUPFAM" id="SSF52777">
    <property type="entry name" value="CoA-dependent acyltransferases"/>
    <property type="match status" value="1"/>
</dbReference>